<sequence length="373" mass="41116">MRSISGNPIGISHRVASKSIRFSPIAVLLLAIPNIGSLVVDALSSSSSFSSSSLSSSDNEPSPWASSSWILELDFGKPTKANKEETPTTSFSNTTPFSSYGKSGSRLVVTCPVVIESQDDANDPDTFVGRGASVIRARSETDQEEDGETYTNNKNDFRYITMEGSKTIEFAPGGWTLRFPPGGKANRGRASKLRFYLDLTQDLERNDVRLPKGSRLYFAASTWREDVYESGLRKVLPLKVSLEAAQQVLDKNLSHETGDRRLDGNDAIETLKAYKDIAGLVLDRDRKRSALQEALDQDGHGYPASEDLPEGPWPGATEWLTLSEANPIYARVPSQDKKNRNMLQQFMGEIQYDYGRVGTWTGEAISSLLLDDE</sequence>
<organism evidence="2">
    <name type="scientific">Pseudo-nitzschia delicatissima</name>
    <dbReference type="NCBI Taxonomy" id="44447"/>
    <lineage>
        <taxon>Eukaryota</taxon>
        <taxon>Sar</taxon>
        <taxon>Stramenopiles</taxon>
        <taxon>Ochrophyta</taxon>
        <taxon>Bacillariophyta</taxon>
        <taxon>Bacillariophyceae</taxon>
        <taxon>Bacillariophycidae</taxon>
        <taxon>Bacillariales</taxon>
        <taxon>Bacillariaceae</taxon>
        <taxon>Pseudo-nitzschia</taxon>
    </lineage>
</organism>
<dbReference type="AlphaFoldDB" id="A0A7S0T830"/>
<dbReference type="EMBL" id="HBFG01000200">
    <property type="protein sequence ID" value="CAD8728221.1"/>
    <property type="molecule type" value="Transcribed_RNA"/>
</dbReference>
<evidence type="ECO:0000313" key="2">
    <source>
        <dbReference type="EMBL" id="CAD8728221.1"/>
    </source>
</evidence>
<proteinExistence type="predicted"/>
<gene>
    <name evidence="2" type="ORF">PDEL0327_LOCUS137</name>
</gene>
<name>A0A7S0T830_9STRA</name>
<feature type="region of interest" description="Disordered" evidence="1">
    <location>
        <begin position="295"/>
        <end position="314"/>
    </location>
</feature>
<reference evidence="2" key="1">
    <citation type="submission" date="2021-01" db="EMBL/GenBank/DDBJ databases">
        <authorList>
            <person name="Corre E."/>
            <person name="Pelletier E."/>
            <person name="Niang G."/>
            <person name="Scheremetjew M."/>
            <person name="Finn R."/>
            <person name="Kale V."/>
            <person name="Holt S."/>
            <person name="Cochrane G."/>
            <person name="Meng A."/>
            <person name="Brown T."/>
            <person name="Cohen L."/>
        </authorList>
    </citation>
    <scope>NUCLEOTIDE SEQUENCE</scope>
    <source>
        <strain evidence="2">B596</strain>
    </source>
</reference>
<protein>
    <submittedName>
        <fullName evidence="2">Uncharacterized protein</fullName>
    </submittedName>
</protein>
<feature type="compositionally biased region" description="Low complexity" evidence="1">
    <location>
        <begin position="87"/>
        <end position="99"/>
    </location>
</feature>
<evidence type="ECO:0000256" key="1">
    <source>
        <dbReference type="SAM" id="MobiDB-lite"/>
    </source>
</evidence>
<accession>A0A7S0T830</accession>
<feature type="region of interest" description="Disordered" evidence="1">
    <location>
        <begin position="79"/>
        <end position="103"/>
    </location>
</feature>